<dbReference type="Proteomes" id="UP000325081">
    <property type="component" value="Unassembled WGS sequence"/>
</dbReference>
<evidence type="ECO:0000256" key="1">
    <source>
        <dbReference type="SAM" id="MobiDB-lite"/>
    </source>
</evidence>
<accession>A0A5A7QJR2</accession>
<dbReference type="EMBL" id="BKCP01007181">
    <property type="protein sequence ID" value="GER45374.1"/>
    <property type="molecule type" value="Genomic_DNA"/>
</dbReference>
<keyword evidence="2" id="KW-0489">Methyltransferase</keyword>
<dbReference type="GO" id="GO:0032259">
    <property type="term" value="P:methylation"/>
    <property type="evidence" value="ECO:0007669"/>
    <property type="project" value="UniProtKB-KW"/>
</dbReference>
<feature type="region of interest" description="Disordered" evidence="1">
    <location>
        <begin position="85"/>
        <end position="105"/>
    </location>
</feature>
<gene>
    <name evidence="2" type="ORF">STAS_22309</name>
</gene>
<comment type="caution">
    <text evidence="2">The sequence shown here is derived from an EMBL/GenBank/DDBJ whole genome shotgun (WGS) entry which is preliminary data.</text>
</comment>
<protein>
    <submittedName>
        <fullName evidence="2">Ribosomal RNA large subunit methyltransferase E</fullName>
    </submittedName>
</protein>
<feature type="region of interest" description="Disordered" evidence="1">
    <location>
        <begin position="16"/>
        <end position="37"/>
    </location>
</feature>
<keyword evidence="3" id="KW-1185">Reference proteome</keyword>
<reference evidence="3" key="1">
    <citation type="journal article" date="2019" name="Curr. Biol.">
        <title>Genome Sequence of Striga asiatica Provides Insight into the Evolution of Plant Parasitism.</title>
        <authorList>
            <person name="Yoshida S."/>
            <person name="Kim S."/>
            <person name="Wafula E.K."/>
            <person name="Tanskanen J."/>
            <person name="Kim Y.M."/>
            <person name="Honaas L."/>
            <person name="Yang Z."/>
            <person name="Spallek T."/>
            <person name="Conn C.E."/>
            <person name="Ichihashi Y."/>
            <person name="Cheong K."/>
            <person name="Cui S."/>
            <person name="Der J.P."/>
            <person name="Gundlach H."/>
            <person name="Jiao Y."/>
            <person name="Hori C."/>
            <person name="Ishida J.K."/>
            <person name="Kasahara H."/>
            <person name="Kiba T."/>
            <person name="Kim M.S."/>
            <person name="Koo N."/>
            <person name="Laohavisit A."/>
            <person name="Lee Y.H."/>
            <person name="Lumba S."/>
            <person name="McCourt P."/>
            <person name="Mortimer J.C."/>
            <person name="Mutuku J.M."/>
            <person name="Nomura T."/>
            <person name="Sasaki-Sekimoto Y."/>
            <person name="Seto Y."/>
            <person name="Wang Y."/>
            <person name="Wakatake T."/>
            <person name="Sakakibara H."/>
            <person name="Demura T."/>
            <person name="Yamaguchi S."/>
            <person name="Yoneyama K."/>
            <person name="Manabe R.I."/>
            <person name="Nelson D.C."/>
            <person name="Schulman A.H."/>
            <person name="Timko M.P."/>
            <person name="dePamphilis C.W."/>
            <person name="Choi D."/>
            <person name="Shirasu K."/>
        </authorList>
    </citation>
    <scope>NUCLEOTIDE SEQUENCE [LARGE SCALE GENOMIC DNA]</scope>
    <source>
        <strain evidence="3">cv. UVA1</strain>
    </source>
</reference>
<evidence type="ECO:0000313" key="2">
    <source>
        <dbReference type="EMBL" id="GER45374.1"/>
    </source>
</evidence>
<proteinExistence type="predicted"/>
<keyword evidence="2" id="KW-0808">Transferase</keyword>
<dbReference type="OrthoDB" id="6133115at2759"/>
<sequence>MVGLGTLQGQLHDLAEEVESAQTKSHKEDSPVPMLGLNHPKCQVEQVTNIPPAHICQSTTHASIKAKKEEPETATKVLKTRTAVAEPEVLRPSPPPSAPRRPESKGVASVASFVVLEFPASISAGW</sequence>
<organism evidence="2 3">
    <name type="scientific">Striga asiatica</name>
    <name type="common">Asiatic witchweed</name>
    <name type="synonym">Buchnera asiatica</name>
    <dbReference type="NCBI Taxonomy" id="4170"/>
    <lineage>
        <taxon>Eukaryota</taxon>
        <taxon>Viridiplantae</taxon>
        <taxon>Streptophyta</taxon>
        <taxon>Embryophyta</taxon>
        <taxon>Tracheophyta</taxon>
        <taxon>Spermatophyta</taxon>
        <taxon>Magnoliopsida</taxon>
        <taxon>eudicotyledons</taxon>
        <taxon>Gunneridae</taxon>
        <taxon>Pentapetalae</taxon>
        <taxon>asterids</taxon>
        <taxon>lamiids</taxon>
        <taxon>Lamiales</taxon>
        <taxon>Orobanchaceae</taxon>
        <taxon>Buchnereae</taxon>
        <taxon>Striga</taxon>
    </lineage>
</organism>
<name>A0A5A7QJR2_STRAF</name>
<dbReference type="AlphaFoldDB" id="A0A5A7QJR2"/>
<evidence type="ECO:0000313" key="3">
    <source>
        <dbReference type="Proteomes" id="UP000325081"/>
    </source>
</evidence>
<dbReference type="GO" id="GO:0008168">
    <property type="term" value="F:methyltransferase activity"/>
    <property type="evidence" value="ECO:0007669"/>
    <property type="project" value="UniProtKB-KW"/>
</dbReference>